<dbReference type="Proteomes" id="UP000192611">
    <property type="component" value="Unassembled WGS sequence"/>
</dbReference>
<name>A0A1W9S054_9BACT</name>
<proteinExistence type="predicted"/>
<comment type="caution">
    <text evidence="1">The sequence shown here is derived from an EMBL/GenBank/DDBJ whole genome shotgun (WGS) entry which is preliminary data.</text>
</comment>
<accession>A0A1W9S054</accession>
<dbReference type="AlphaFoldDB" id="A0A1W9S054"/>
<gene>
    <name evidence="1" type="ORF">B6D57_04240</name>
</gene>
<evidence type="ECO:0000313" key="2">
    <source>
        <dbReference type="Proteomes" id="UP000192611"/>
    </source>
</evidence>
<reference evidence="2" key="1">
    <citation type="submission" date="2017-03" db="EMBL/GenBank/DDBJ databases">
        <title>Novel pathways for hydrocarbon cycling and metabolic interdependencies in hydrothermal sediment communities.</title>
        <authorList>
            <person name="Dombrowski N."/>
            <person name="Seitz K."/>
            <person name="Teske A."/>
            <person name="Baker B."/>
        </authorList>
    </citation>
    <scope>NUCLEOTIDE SEQUENCE [LARGE SCALE GENOMIC DNA]</scope>
</reference>
<sequence length="141" mass="16536">MSIFFIRRKIDPQPYIERAKVMGIRFNTALKEGDKDEALYTAPRLMENVIKYAVALKGGRPLSGVNLDIHLPYLIGKIEDREDYEQARRAIINAFQIYSDMAEERFSYLRENGVDIELGELECIFRDFVDNMEVYLEEELF</sequence>
<organism evidence="1 2">
    <name type="scientific">Candidatus Coatesbacteria bacterium 4484_99</name>
    <dbReference type="NCBI Taxonomy" id="1970774"/>
    <lineage>
        <taxon>Bacteria</taxon>
        <taxon>Candidatus Coatesiibacteriota</taxon>
    </lineage>
</organism>
<dbReference type="EMBL" id="NATQ01000085">
    <property type="protein sequence ID" value="OQX90228.1"/>
    <property type="molecule type" value="Genomic_DNA"/>
</dbReference>
<evidence type="ECO:0000313" key="1">
    <source>
        <dbReference type="EMBL" id="OQX90228.1"/>
    </source>
</evidence>
<protein>
    <submittedName>
        <fullName evidence="1">Uncharacterized protein</fullName>
    </submittedName>
</protein>